<dbReference type="AlphaFoldDB" id="A0A5J4YGR1"/>
<feature type="chain" id="PRO_5023837522" evidence="2">
    <location>
        <begin position="18"/>
        <end position="270"/>
    </location>
</feature>
<proteinExistence type="predicted"/>
<feature type="region of interest" description="Disordered" evidence="1">
    <location>
        <begin position="75"/>
        <end position="175"/>
    </location>
</feature>
<feature type="compositionally biased region" description="Acidic residues" evidence="1">
    <location>
        <begin position="145"/>
        <end position="173"/>
    </location>
</feature>
<reference evidence="4" key="1">
    <citation type="journal article" date="2019" name="Nat. Commun.">
        <title>Expansion of phycobilisome linker gene families in mesophilic red algae.</title>
        <authorList>
            <person name="Lee J."/>
            <person name="Kim D."/>
            <person name="Bhattacharya D."/>
            <person name="Yoon H.S."/>
        </authorList>
    </citation>
    <scope>NUCLEOTIDE SEQUENCE [LARGE SCALE GENOMIC DNA]</scope>
    <source>
        <strain evidence="4">CCMP 1328</strain>
    </source>
</reference>
<evidence type="ECO:0000256" key="2">
    <source>
        <dbReference type="SAM" id="SignalP"/>
    </source>
</evidence>
<keyword evidence="2" id="KW-0732">Signal</keyword>
<sequence length="270" mass="29922">MMAALVALRSVLLRASSAGLAQLSRPYISLSHAVRPRSYSTTAALRSGFDRGGWRSAIRRQPTLRGTAGLQIKAFDNYAKGRQESDSEDDWDDDSDADERAISRPAPAQRKPNANRVRSMPNNEWDEMEDGSRVKDGRSALPYSDSDEEPEIGGDSSSSDEFDEDMKGDDGDDDSFRAYEREEAKEVVQLLAKGAKNRGYRPHGENPALFSVQGQNETVAVRHFVLEQAKSDSFVQAFLAGRIGGMQHVLEVLSHPYMYTAKAETSEKEK</sequence>
<organism evidence="3 4">
    <name type="scientific">Porphyridium purpureum</name>
    <name type="common">Red alga</name>
    <name type="synonym">Porphyridium cruentum</name>
    <dbReference type="NCBI Taxonomy" id="35688"/>
    <lineage>
        <taxon>Eukaryota</taxon>
        <taxon>Rhodophyta</taxon>
        <taxon>Bangiophyceae</taxon>
        <taxon>Porphyridiales</taxon>
        <taxon>Porphyridiaceae</taxon>
        <taxon>Porphyridium</taxon>
    </lineage>
</organism>
<dbReference type="Proteomes" id="UP000324585">
    <property type="component" value="Unassembled WGS sequence"/>
</dbReference>
<evidence type="ECO:0000256" key="1">
    <source>
        <dbReference type="SAM" id="MobiDB-lite"/>
    </source>
</evidence>
<feature type="compositionally biased region" description="Acidic residues" evidence="1">
    <location>
        <begin position="86"/>
        <end position="97"/>
    </location>
</feature>
<gene>
    <name evidence="3" type="ORF">FVE85_8974</name>
</gene>
<accession>A0A5J4YGR1</accession>
<comment type="caution">
    <text evidence="3">The sequence shown here is derived from an EMBL/GenBank/DDBJ whole genome shotgun (WGS) entry which is preliminary data.</text>
</comment>
<feature type="signal peptide" evidence="2">
    <location>
        <begin position="1"/>
        <end position="17"/>
    </location>
</feature>
<protein>
    <submittedName>
        <fullName evidence="3">Uncharacterized protein</fullName>
    </submittedName>
</protein>
<name>A0A5J4YGR1_PORPP</name>
<keyword evidence="4" id="KW-1185">Reference proteome</keyword>
<dbReference type="EMBL" id="VRMN01000027">
    <property type="protein sequence ID" value="KAA8490448.1"/>
    <property type="molecule type" value="Genomic_DNA"/>
</dbReference>
<evidence type="ECO:0000313" key="4">
    <source>
        <dbReference type="Proteomes" id="UP000324585"/>
    </source>
</evidence>
<evidence type="ECO:0000313" key="3">
    <source>
        <dbReference type="EMBL" id="KAA8490448.1"/>
    </source>
</evidence>